<evidence type="ECO:0000313" key="3">
    <source>
        <dbReference type="Proteomes" id="UP000664731"/>
    </source>
</evidence>
<dbReference type="CDD" id="cd00130">
    <property type="entry name" value="PAS"/>
    <property type="match status" value="1"/>
</dbReference>
<name>A0A939GXE3_9BURK</name>
<feature type="domain" description="PAS fold-4" evidence="1">
    <location>
        <begin position="25"/>
        <end position="99"/>
    </location>
</feature>
<dbReference type="SUPFAM" id="SSF55785">
    <property type="entry name" value="PYP-like sensor domain (PAS domain)"/>
    <property type="match status" value="1"/>
</dbReference>
<evidence type="ECO:0000259" key="1">
    <source>
        <dbReference type="Pfam" id="PF08448"/>
    </source>
</evidence>
<dbReference type="RefSeq" id="WP_207576227.1">
    <property type="nucleotide sequence ID" value="NZ_JAFNME010000050.1"/>
</dbReference>
<keyword evidence="3" id="KW-1185">Reference proteome</keyword>
<dbReference type="AlphaFoldDB" id="A0A939GXE3"/>
<dbReference type="Pfam" id="PF08448">
    <property type="entry name" value="PAS_4"/>
    <property type="match status" value="1"/>
</dbReference>
<dbReference type="Gene3D" id="3.30.450.20">
    <property type="entry name" value="PAS domain"/>
    <property type="match status" value="1"/>
</dbReference>
<dbReference type="InterPro" id="IPR000014">
    <property type="entry name" value="PAS"/>
</dbReference>
<reference evidence="2" key="1">
    <citation type="submission" date="2021-03" db="EMBL/GenBank/DDBJ databases">
        <title>Comamonas denitrificans.</title>
        <authorList>
            <person name="Finster K."/>
        </authorList>
    </citation>
    <scope>NUCLEOTIDE SEQUENCE</scope>
    <source>
        <strain evidence="2">MM2021_4</strain>
    </source>
</reference>
<gene>
    <name evidence="2" type="ORF">J1777_13640</name>
</gene>
<proteinExistence type="predicted"/>
<feature type="non-terminal residue" evidence="2">
    <location>
        <position position="116"/>
    </location>
</feature>
<evidence type="ECO:0000313" key="2">
    <source>
        <dbReference type="EMBL" id="MBO1250850.1"/>
    </source>
</evidence>
<protein>
    <submittedName>
        <fullName evidence="2">PAS domain-containing protein</fullName>
    </submittedName>
</protein>
<comment type="caution">
    <text evidence="2">The sequence shown here is derived from an EMBL/GenBank/DDBJ whole genome shotgun (WGS) entry which is preliminary data.</text>
</comment>
<dbReference type="InterPro" id="IPR035965">
    <property type="entry name" value="PAS-like_dom_sf"/>
</dbReference>
<dbReference type="EMBL" id="JAFNME010000050">
    <property type="protein sequence ID" value="MBO1250850.1"/>
    <property type="molecule type" value="Genomic_DNA"/>
</dbReference>
<dbReference type="Proteomes" id="UP000664731">
    <property type="component" value="Unassembled WGS sequence"/>
</dbReference>
<accession>A0A939GXE3</accession>
<sequence>MNDTAAPTPAATAGECLTAPMPALTHLATAVLLLDAQLRIQYANHAAEQLLATGLSRLRNQAFSTFLDDADGSAAANLDLALHAQQPYTQRQARLLGAGEMQLAVADYTVTPLPAT</sequence>
<organism evidence="2 3">
    <name type="scientific">Comamonas denitrificans</name>
    <dbReference type="NCBI Taxonomy" id="117506"/>
    <lineage>
        <taxon>Bacteria</taxon>
        <taxon>Pseudomonadati</taxon>
        <taxon>Pseudomonadota</taxon>
        <taxon>Betaproteobacteria</taxon>
        <taxon>Burkholderiales</taxon>
        <taxon>Comamonadaceae</taxon>
        <taxon>Comamonas</taxon>
    </lineage>
</organism>
<dbReference type="InterPro" id="IPR013656">
    <property type="entry name" value="PAS_4"/>
</dbReference>